<accession>A0A484MMY5</accession>
<sequence length="608" mass="67824">MDQGFANATDMVGPAIEVWRPSKTETALDAPPGFFTAHLASLKSGLRYPLNPLLVEFLNEVDLLPYKLVPNSHRYIAGYLVKCQESNVTPSLDHFLFTFKLTRGHKDSASYACLSQRSSKLFTSDKKGSTNDWKPFFVFVSTGPESPFTGSRHPLYRRITPPLAKAKILDDTKKLFRGGGGVEIRTVVTEESLAKLGFEFRLTILYSLVEQEGEAEDDMEQQLMLHRLKAEKKRKRDAAPKAMSSACPQATRVASCWTRLLSTWKTKERRLPQWRRGQWWLAPPSRTKVLGRSLLGATGATRDASSQRPPLSLALTFEVQTEGGLMKFSIPHHPSSGIEEFPLETKIVLPSTDQACISASSTRDLANMVLLKFVQAPLGVLELARRANVHQSTLDEVKEATEAEKELRGEVDRLAKELLEEGLCNSNLLCRIRQLERENYDLNGEKTSLSSQVESVSTWVAELEVEKGDLVCCLEGVVETFKASPEFRVTVMEQMEKLVLEWVKTKPEEDWMVEQAKVSYQCGLFQAQQFFRCKLFLLPKGTPLLDFGLPPPSDNIDEFDPTPYMEEEDSDDLEGGSERTGPCDQGNQGDQGEGASLMATKASEGTGA</sequence>
<keyword evidence="1" id="KW-0175">Coiled coil</keyword>
<evidence type="ECO:0000256" key="2">
    <source>
        <dbReference type="SAM" id="MobiDB-lite"/>
    </source>
</evidence>
<evidence type="ECO:0000313" key="4">
    <source>
        <dbReference type="Proteomes" id="UP000595140"/>
    </source>
</evidence>
<reference evidence="3 4" key="1">
    <citation type="submission" date="2018-04" db="EMBL/GenBank/DDBJ databases">
        <authorList>
            <person name="Vogel A."/>
        </authorList>
    </citation>
    <scope>NUCLEOTIDE SEQUENCE [LARGE SCALE GENOMIC DNA]</scope>
</reference>
<dbReference type="AlphaFoldDB" id="A0A484MMY5"/>
<dbReference type="Proteomes" id="UP000595140">
    <property type="component" value="Unassembled WGS sequence"/>
</dbReference>
<gene>
    <name evidence="3" type="ORF">CCAM_LOCUS31961</name>
</gene>
<organism evidence="3 4">
    <name type="scientific">Cuscuta campestris</name>
    <dbReference type="NCBI Taxonomy" id="132261"/>
    <lineage>
        <taxon>Eukaryota</taxon>
        <taxon>Viridiplantae</taxon>
        <taxon>Streptophyta</taxon>
        <taxon>Embryophyta</taxon>
        <taxon>Tracheophyta</taxon>
        <taxon>Spermatophyta</taxon>
        <taxon>Magnoliopsida</taxon>
        <taxon>eudicotyledons</taxon>
        <taxon>Gunneridae</taxon>
        <taxon>Pentapetalae</taxon>
        <taxon>asterids</taxon>
        <taxon>lamiids</taxon>
        <taxon>Solanales</taxon>
        <taxon>Convolvulaceae</taxon>
        <taxon>Cuscuteae</taxon>
        <taxon>Cuscuta</taxon>
        <taxon>Cuscuta subgen. Grammica</taxon>
        <taxon>Cuscuta sect. Cleistogrammica</taxon>
    </lineage>
</organism>
<proteinExistence type="predicted"/>
<name>A0A484MMY5_9ASTE</name>
<feature type="coiled-coil region" evidence="1">
    <location>
        <begin position="397"/>
        <end position="452"/>
    </location>
</feature>
<evidence type="ECO:0000256" key="1">
    <source>
        <dbReference type="SAM" id="Coils"/>
    </source>
</evidence>
<protein>
    <submittedName>
        <fullName evidence="3">Uncharacterized protein</fullName>
    </submittedName>
</protein>
<dbReference type="OrthoDB" id="686887at2759"/>
<feature type="region of interest" description="Disordered" evidence="2">
    <location>
        <begin position="548"/>
        <end position="608"/>
    </location>
</feature>
<dbReference type="EMBL" id="OOIL02004034">
    <property type="protein sequence ID" value="VFQ90185.1"/>
    <property type="molecule type" value="Genomic_DNA"/>
</dbReference>
<evidence type="ECO:0000313" key="3">
    <source>
        <dbReference type="EMBL" id="VFQ90185.1"/>
    </source>
</evidence>
<keyword evidence="4" id="KW-1185">Reference proteome</keyword>
<feature type="compositionally biased region" description="Acidic residues" evidence="2">
    <location>
        <begin position="555"/>
        <end position="575"/>
    </location>
</feature>